<sequence length="103" mass="11740">MPHRTSFAPQDNVTLENEVNTQVFDHDKYGKVLRYGCGMTKSRLSNYDSIIRGSQSTLTISTLIQEMNTKHTEQIQAIQAEQEVQQKALFEKAESQFCVKATK</sequence>
<dbReference type="Proteomes" id="UP001358586">
    <property type="component" value="Chromosome 11"/>
</dbReference>
<protein>
    <submittedName>
        <fullName evidence="1">Uncharacterized protein</fullName>
    </submittedName>
</protein>
<name>A0ABR0N2X7_GOSAR</name>
<organism evidence="1 2">
    <name type="scientific">Gossypium arboreum</name>
    <name type="common">Tree cotton</name>
    <name type="synonym">Gossypium nanking</name>
    <dbReference type="NCBI Taxonomy" id="29729"/>
    <lineage>
        <taxon>Eukaryota</taxon>
        <taxon>Viridiplantae</taxon>
        <taxon>Streptophyta</taxon>
        <taxon>Embryophyta</taxon>
        <taxon>Tracheophyta</taxon>
        <taxon>Spermatophyta</taxon>
        <taxon>Magnoliopsida</taxon>
        <taxon>eudicotyledons</taxon>
        <taxon>Gunneridae</taxon>
        <taxon>Pentapetalae</taxon>
        <taxon>rosids</taxon>
        <taxon>malvids</taxon>
        <taxon>Malvales</taxon>
        <taxon>Malvaceae</taxon>
        <taxon>Malvoideae</taxon>
        <taxon>Gossypium</taxon>
    </lineage>
</organism>
<dbReference type="EMBL" id="JARKNE010000011">
    <property type="protein sequence ID" value="KAK5784923.1"/>
    <property type="molecule type" value="Genomic_DNA"/>
</dbReference>
<reference evidence="1 2" key="1">
    <citation type="submission" date="2023-03" db="EMBL/GenBank/DDBJ databases">
        <title>WGS of Gossypium arboreum.</title>
        <authorList>
            <person name="Yu D."/>
        </authorList>
    </citation>
    <scope>NUCLEOTIDE SEQUENCE [LARGE SCALE GENOMIC DNA]</scope>
    <source>
        <tissue evidence="1">Leaf</tissue>
    </source>
</reference>
<evidence type="ECO:0000313" key="2">
    <source>
        <dbReference type="Proteomes" id="UP001358586"/>
    </source>
</evidence>
<keyword evidence="2" id="KW-1185">Reference proteome</keyword>
<comment type="caution">
    <text evidence="1">The sequence shown here is derived from an EMBL/GenBank/DDBJ whole genome shotgun (WGS) entry which is preliminary data.</text>
</comment>
<evidence type="ECO:0000313" key="1">
    <source>
        <dbReference type="EMBL" id="KAK5784923.1"/>
    </source>
</evidence>
<accession>A0ABR0N2X7</accession>
<gene>
    <name evidence="1" type="ORF">PVK06_039464</name>
</gene>
<proteinExistence type="predicted"/>